<comment type="caution">
    <text evidence="1">The sequence shown here is derived from an EMBL/GenBank/DDBJ whole genome shotgun (WGS) entry which is preliminary data.</text>
</comment>
<gene>
    <name evidence="1" type="ORF">FC093_22045</name>
</gene>
<dbReference type="AlphaFoldDB" id="A0A4U3KUL2"/>
<evidence type="ECO:0000313" key="2">
    <source>
        <dbReference type="Proteomes" id="UP000305848"/>
    </source>
</evidence>
<name>A0A4U3KUL2_9BACT</name>
<dbReference type="RefSeq" id="WP_137263989.1">
    <property type="nucleotide sequence ID" value="NZ_SZQL01000030.1"/>
</dbReference>
<organism evidence="1 2">
    <name type="scientific">Ilyomonas limi</name>
    <dbReference type="NCBI Taxonomy" id="2575867"/>
    <lineage>
        <taxon>Bacteria</taxon>
        <taxon>Pseudomonadati</taxon>
        <taxon>Bacteroidota</taxon>
        <taxon>Chitinophagia</taxon>
        <taxon>Chitinophagales</taxon>
        <taxon>Chitinophagaceae</taxon>
        <taxon>Ilyomonas</taxon>
    </lineage>
</organism>
<dbReference type="OrthoDB" id="5903604at2"/>
<proteinExistence type="predicted"/>
<dbReference type="InterPro" id="IPR025935">
    <property type="entry name" value="AbiH"/>
</dbReference>
<dbReference type="EMBL" id="SZQL01000030">
    <property type="protein sequence ID" value="TKK64636.1"/>
    <property type="molecule type" value="Genomic_DNA"/>
</dbReference>
<reference evidence="1 2" key="1">
    <citation type="submission" date="2019-05" db="EMBL/GenBank/DDBJ databases">
        <title>Panacibacter sp. strain 17mud1-8 Genome sequencing and assembly.</title>
        <authorList>
            <person name="Chhetri G."/>
        </authorList>
    </citation>
    <scope>NUCLEOTIDE SEQUENCE [LARGE SCALE GENOMIC DNA]</scope>
    <source>
        <strain evidence="1 2">17mud1-8</strain>
    </source>
</reference>
<evidence type="ECO:0000313" key="1">
    <source>
        <dbReference type="EMBL" id="TKK64636.1"/>
    </source>
</evidence>
<sequence length="350" mass="41433">MYNRLTIIGNGFDLAHGLKTSYKNFLDWYMCKSFERFCENKHYSDSLITISNKYSGMYSRFAQMPKTFEDVLTFISSNEYQHVNYQSKFFNGLLKTFKTNNWVDIEREYFNLLKNYFSNPNINNKKEVVTKLNKEFDFIILQLADYIETINKIILNVPKLEIDNSATNLKRAFKTVSKNFEIKFLNFNYTDTLQLKDYANEDDIIHIHGRVTNIKNNPIIFGYGDESDPAYQNIEDSGENVYLEHIKSFGYLQTHNYHDLLSYIDSAPYEVFIVGHSCGLSDRILLNTIFEHPNCKRIEIFYHVRNDGSDNFKEITQEISRHFKPHNKDMMRRKILNKDIRSFIPQNKLS</sequence>
<keyword evidence="2" id="KW-1185">Reference proteome</keyword>
<dbReference type="Pfam" id="PF14253">
    <property type="entry name" value="AbiH"/>
    <property type="match status" value="1"/>
</dbReference>
<evidence type="ECO:0008006" key="3">
    <source>
        <dbReference type="Google" id="ProtNLM"/>
    </source>
</evidence>
<accession>A0A4U3KUL2</accession>
<protein>
    <recommendedName>
        <fullName evidence="3">Bacteriophage abortive infection AbiH</fullName>
    </recommendedName>
</protein>
<dbReference type="Proteomes" id="UP000305848">
    <property type="component" value="Unassembled WGS sequence"/>
</dbReference>